<dbReference type="NCBIfam" id="TIGR01760">
    <property type="entry name" value="tape_meas_TP901"/>
    <property type="match status" value="1"/>
</dbReference>
<dbReference type="STRING" id="1423759.FC92_GL001002"/>
<keyword evidence="1" id="KW-0175">Coiled coil</keyword>
<dbReference type="RefSeq" id="WP_057868722.1">
    <property type="nucleotide sequence ID" value="NZ_AZDX01000003.1"/>
</dbReference>
<organism evidence="3 4">
    <name type="scientific">Liquorilactobacillus hordei DSM 19519</name>
    <dbReference type="NCBI Taxonomy" id="1423759"/>
    <lineage>
        <taxon>Bacteria</taxon>
        <taxon>Bacillati</taxon>
        <taxon>Bacillota</taxon>
        <taxon>Bacilli</taxon>
        <taxon>Lactobacillales</taxon>
        <taxon>Lactobacillaceae</taxon>
        <taxon>Liquorilactobacillus</taxon>
    </lineage>
</organism>
<keyword evidence="4" id="KW-1185">Reference proteome</keyword>
<feature type="coiled-coil region" evidence="1">
    <location>
        <begin position="957"/>
        <end position="991"/>
    </location>
</feature>
<evidence type="ECO:0000259" key="2">
    <source>
        <dbReference type="Pfam" id="PF10145"/>
    </source>
</evidence>
<dbReference type="Gene3D" id="1.10.287.1490">
    <property type="match status" value="1"/>
</dbReference>
<evidence type="ECO:0000256" key="1">
    <source>
        <dbReference type="SAM" id="Coils"/>
    </source>
</evidence>
<accession>A0A0R1MIW1</accession>
<feature type="coiled-coil region" evidence="1">
    <location>
        <begin position="230"/>
        <end position="257"/>
    </location>
</feature>
<evidence type="ECO:0000313" key="4">
    <source>
        <dbReference type="Proteomes" id="UP000051448"/>
    </source>
</evidence>
<comment type="caution">
    <text evidence="3">The sequence shown here is derived from an EMBL/GenBank/DDBJ whole genome shotgun (WGS) entry which is preliminary data.</text>
</comment>
<evidence type="ECO:0000313" key="3">
    <source>
        <dbReference type="EMBL" id="KRL07935.1"/>
    </source>
</evidence>
<dbReference type="EMBL" id="AZDX01000003">
    <property type="protein sequence ID" value="KRL07935.1"/>
    <property type="molecule type" value="Genomic_DNA"/>
</dbReference>
<feature type="coiled-coil region" evidence="1">
    <location>
        <begin position="71"/>
        <end position="98"/>
    </location>
</feature>
<feature type="domain" description="Phage tail tape measure protein" evidence="2">
    <location>
        <begin position="464"/>
        <end position="669"/>
    </location>
</feature>
<dbReference type="OrthoDB" id="2137849at2"/>
<gene>
    <name evidence="3" type="ORF">FC92_GL001002</name>
</gene>
<dbReference type="Proteomes" id="UP000051448">
    <property type="component" value="Unassembled WGS sequence"/>
</dbReference>
<feature type="coiled-coil region" evidence="1">
    <location>
        <begin position="1137"/>
        <end position="1164"/>
    </location>
</feature>
<feature type="coiled-coil region" evidence="1">
    <location>
        <begin position="2474"/>
        <end position="2508"/>
    </location>
</feature>
<feature type="coiled-coil region" evidence="1">
    <location>
        <begin position="1567"/>
        <end position="1615"/>
    </location>
</feature>
<protein>
    <submittedName>
        <fullName evidence="3">Phage minor tail protein</fullName>
    </submittedName>
</protein>
<dbReference type="GeneID" id="98309603"/>
<reference evidence="3 4" key="1">
    <citation type="journal article" date="2015" name="Genome Announc.">
        <title>Expanding the biotechnology potential of lactobacilli through comparative genomics of 213 strains and associated genera.</title>
        <authorList>
            <person name="Sun Z."/>
            <person name="Harris H.M."/>
            <person name="McCann A."/>
            <person name="Guo C."/>
            <person name="Argimon S."/>
            <person name="Zhang W."/>
            <person name="Yang X."/>
            <person name="Jeffery I.B."/>
            <person name="Cooney J.C."/>
            <person name="Kagawa T.F."/>
            <person name="Liu W."/>
            <person name="Song Y."/>
            <person name="Salvetti E."/>
            <person name="Wrobel A."/>
            <person name="Rasinkangas P."/>
            <person name="Parkhill J."/>
            <person name="Rea M.C."/>
            <person name="O'Sullivan O."/>
            <person name="Ritari J."/>
            <person name="Douillard F.P."/>
            <person name="Paul Ross R."/>
            <person name="Yang R."/>
            <person name="Briner A.E."/>
            <person name="Felis G.E."/>
            <person name="de Vos W.M."/>
            <person name="Barrangou R."/>
            <person name="Klaenhammer T.R."/>
            <person name="Caufield P.W."/>
            <person name="Cui Y."/>
            <person name="Zhang H."/>
            <person name="O'Toole P.W."/>
        </authorList>
    </citation>
    <scope>NUCLEOTIDE SEQUENCE [LARGE SCALE GENOMIC DNA]</scope>
    <source>
        <strain evidence="3 4">DSM 19519</strain>
    </source>
</reference>
<dbReference type="InterPro" id="IPR010090">
    <property type="entry name" value="Phage_tape_meas"/>
</dbReference>
<dbReference type="Pfam" id="PF10145">
    <property type="entry name" value="PhageMin_Tail"/>
    <property type="match status" value="1"/>
</dbReference>
<name>A0A0R1MIW1_9LACO</name>
<proteinExistence type="predicted"/>
<sequence>MANQLGIRVKVNLPSKSQLEKEFRSKWSDFKADFTAKVNVEADKNSIKKMGRQIRDILDGTHVAIKPKMDVSQASKQLLELTKNFRKAREEMEKSINMKINNDTTKSDVTGDVASKFTEQSRTILKAGEKVEKDIATSTAREAKAIEGSLNKLVRVQKQTALGTSNKVTKSENLNDFVTRTTTLSNKGTGTTTTKIVEDQKRALAQLKATMTEIASLETKVAGSSDKGKISAWTTRIDELKSELKSLSTTYNQTFNKMNGGNNSAFTNMEKSVQSVKRMNVSLAETARKAKEAGNTFKELKNIENSKLTLNTRSLGATQKENIIIQKQLQLLEQRKQRIQQTNSAEKILSATQKSELATLQNENRLKLLYSKAQVAGNKQNVVSSVGNSFGNTGRNIGNIANNATTATLAMGGFAAALLDGAKKASTLQNNYKVISNLLITGGENASEVTKNVSRMQKDGAKYAIAYGKSQKDISEQYEELVKRGYTSSSALAAMKTELQGSVATGDAFSDVVRVSSQTLDAFNMRTSNTAKMTANTKKVVNELAYASDMSASSFQSTGKAMEYVGDSANNSGISLAEASAAIGELSNHGLEAEKSGTGLRKVIVSLGKDIANIGTKSDVLTPLGIKKADLVDAKGNMKSLAEMMSVVNEKTKNMGTAEKGVVFNKLFGTTGQQAGIILAQYNSQFAELAKKVEEAGSKGTYVETLAKKNSSTAQQSIARFKQAWSELEIMFGAKMLPVMSKAANDMTKAFGNKEFVASLQKDAEKLEEFAKGLYKVGTYAVENGAAIQTFGKLLAGIWAVNQIRKFARATQDYFALVGMGKGKLSAVTSEVLTQSKAYERLAASEDMANTAGGFGTGSKGKKSKTTSREVNVNGAITELESDTTLTRRAKLANTMKTTGSAIGAGADVAITKFGKLYSVVKLVGTGLLSLVPVVGTVFAAFQIMDALGIKPWEIFKQKIDATKDAVQELNKELDNELAKIKLTYSESQKSLKNNSLFNGNLAVDKSTASGLSTNLDQETNGGQNQLSDSSFKSLQESYDSIAKKNHLKLRITLNNYDSIKEQLDSLNASLDEIARKNAKKGSKSVNKEVKGAEKLTNDNTLDKLYGTSSEYTKKKNEILDVINSIKVAESTGGTSYNAGEKRIAGYKKQLEALKESYRSGENSAEVWSTKAGKAIEKQWDTQTKSIRKHINELGQATSSGVFTEQDYASMDKNTRNNAKVAQGTNLTQLGQQGNMIDSINRKLAQGGELNQKELTYLSKQNSSLANKSTNTANWSNAEKQAAQEVVNGYETAYQKEKSTQEARMTDILAASGKSQKSIQETIAAYEQGGASYIKLMAKQGTLGKSMLNLSAEFSQQYGKNWSSAYSKIQNEVDKVPKTAMTEYSFVDKTTGLVDTHVIAKLNEIPEKKGTKYGLTYDDNGHVKIPEIITALNQIPEIKGTKYDVNGTVDAQGLIKDLTTDINKVPPVIALKFLAQTTGFSTAFKDVVKHMDETQGKTATAKFLADNSYFGISADEVLKYLNTIDNKTATAKVSAKVDDFNTKIGGVSKGIDNINTKNKPVKVKADIKDAEGKVSAAQTKLDKLKGKTAKIKGDHKDLDAKVSSAQKKLNNMKGKLLAIKTKIDPKSVKGVDNLKSSLDKIKGKNPKVNVKVGRTTDLKTVSNTLSKIKGKAPRVTPSVNKKGQSDVDKINHSLNKSKSKFPKVKATTDGIKDVDKMNKALSKATDKSPKVTATVDKSGKKQVESLVSELSKLQDKSISINVNKTTTTKNKKSDSVAIASQDVTTINPAKSMSAAIGDNNNIASLASKGVGSTDYSDSTETPSTVSEDVWRYWGNELYTGDSLTSKVTQLENAVTQAADDMDKLIDLSKQRINLDNQQIAYQNTMKNAYQNQMDSLLSQLRGYGFNTNGNTITNLDHAKSFSGDNADKVSTLLDSYKTVFENLNEVSNTISSLNLDKWQQEKNITDYNTTKETTNTTNLTNAVTSLTTLLSNNASIFSRALEEVGDTDYALKAKLSSQSLGDQVSSIMQLTAEFNKLSTMSFLSTDNASSIQSSLESIKSSILSDADAIITLKKSIDDAEISQIATDLTNFTDSLNTSIDRLKTNVTDLQDGLLSGQSFSDLGSSSLDVINFTQATGISSEIQQRLNLETELDTALDAFAKKNVTRTANASNAELQIEQNKYSQLLNLAQSYSKGSVGSISLSSNVDSSLDLGTVATSTNQQLEKDFATISQKFADKLMELKENYTNSMSKASNQNDKDLATQKFIVDQLELQEEIYEEMIDSDKQSITALKEKLALGDLTTDQITTIKTDISNYESAIITAQTNIKTAIKERFDYENTLIQNQMTKYQTATDTIANMVSLAKTLGLSTDTQGALMTQEYSSMFGQYTNYLTQLSNLRKEQAQYDNGSYEYNTIQTEIDTLLTGLQSTVSSLVELNKTQLSNSLSGIKEEIEKSLYNGQTANQYTLEKDVYYTGVDKELELESLRLKANQLENNVVEKRLEALDSQEKMSKIEADYVDKQIDLYAAQEKLNNVTNKKDVQVLKSDDKGNFNWEYVANQTDVNSAQTEVNTAEKAVQEYKNQQKSDYLSKVSDVISGIEDGTIDQDDAKNRLSEINGAYEKLLGDTETFDPTKLDDIMTEYNAYVAKNGTILSDYSNSSDIANNSSYQALLTGFSKEFKDISKDLADIFGKELRNILDLPTITPATTDNSSKSVIIQNQTLELPNVTDAESFAEALKTLPEVVKQVATSK</sequence>
<dbReference type="PATRIC" id="fig|1423759.3.peg.1057"/>